<name>A0A1H8XC46_9BRAD</name>
<dbReference type="RefSeq" id="WP_244526156.1">
    <property type="nucleotide sequence ID" value="NZ_FODT01000019.1"/>
</dbReference>
<dbReference type="Proteomes" id="UP000199615">
    <property type="component" value="Unassembled WGS sequence"/>
</dbReference>
<evidence type="ECO:0000313" key="2">
    <source>
        <dbReference type="Proteomes" id="UP000199615"/>
    </source>
</evidence>
<dbReference type="AlphaFoldDB" id="A0A1H8XC46"/>
<evidence type="ECO:0000313" key="1">
    <source>
        <dbReference type="EMBL" id="SEP37363.1"/>
    </source>
</evidence>
<gene>
    <name evidence="1" type="ORF">SAMN05444123_11932</name>
</gene>
<dbReference type="Pfam" id="PF20132">
    <property type="entry name" value="DUF6522"/>
    <property type="match status" value="1"/>
</dbReference>
<accession>A0A1H8XC46</accession>
<protein>
    <submittedName>
        <fullName evidence="1">Uncharacterized protein</fullName>
    </submittedName>
</protein>
<keyword evidence="2" id="KW-1185">Reference proteome</keyword>
<dbReference type="InterPro" id="IPR045389">
    <property type="entry name" value="DUF6522"/>
</dbReference>
<proteinExistence type="predicted"/>
<reference evidence="2" key="1">
    <citation type="submission" date="2016-10" db="EMBL/GenBank/DDBJ databases">
        <authorList>
            <person name="Varghese N."/>
            <person name="Submissions S."/>
        </authorList>
    </citation>
    <scope>NUCLEOTIDE SEQUENCE [LARGE SCALE GENOMIC DNA]</scope>
    <source>
        <strain evidence="2">DSM 123</strain>
    </source>
</reference>
<organism evidence="1 2">
    <name type="scientific">Rhodopseudomonas pseudopalustris</name>
    <dbReference type="NCBI Taxonomy" id="1513892"/>
    <lineage>
        <taxon>Bacteria</taxon>
        <taxon>Pseudomonadati</taxon>
        <taxon>Pseudomonadota</taxon>
        <taxon>Alphaproteobacteria</taxon>
        <taxon>Hyphomicrobiales</taxon>
        <taxon>Nitrobacteraceae</taxon>
        <taxon>Rhodopseudomonas</taxon>
    </lineage>
</organism>
<sequence length="95" mass="10781">MQVEIADGNIIIDANLLAPLLQVAAAEVPALMRAQAITSICERGIEEHEGHFRLSFFYRNRRVRLRVDPMGRILQRMTVDFGDRTLPAQLRRPGP</sequence>
<dbReference type="EMBL" id="FODT01000019">
    <property type="protein sequence ID" value="SEP37363.1"/>
    <property type="molecule type" value="Genomic_DNA"/>
</dbReference>